<dbReference type="EMBL" id="CP065592">
    <property type="protein sequence ID" value="QPQ56322.1"/>
    <property type="molecule type" value="Genomic_DNA"/>
</dbReference>
<gene>
    <name evidence="1" type="ORF">IC614_09260</name>
</gene>
<reference evidence="1 2" key="1">
    <citation type="submission" date="2020-11" db="EMBL/GenBank/DDBJ databases">
        <title>Genome seq and assembly of Sphingosinicella sp.</title>
        <authorList>
            <person name="Chhetri G."/>
        </authorList>
    </citation>
    <scope>NUCLEOTIDE SEQUENCE [LARGE SCALE GENOMIC DNA]</scope>
    <source>
        <strain evidence="1 2">UDD2</strain>
    </source>
</reference>
<accession>A0A7T2GM32</accession>
<dbReference type="Gene3D" id="3.30.300.50">
    <property type="match status" value="1"/>
</dbReference>
<evidence type="ECO:0000313" key="2">
    <source>
        <dbReference type="Proteomes" id="UP000594873"/>
    </source>
</evidence>
<dbReference type="InterPro" id="IPR009003">
    <property type="entry name" value="Peptidase_S1_PA"/>
</dbReference>
<organism evidence="1 2">
    <name type="scientific">Allosphingosinicella flava</name>
    <dbReference type="NCBI Taxonomy" id="2771430"/>
    <lineage>
        <taxon>Bacteria</taxon>
        <taxon>Pseudomonadati</taxon>
        <taxon>Pseudomonadota</taxon>
        <taxon>Alphaproteobacteria</taxon>
        <taxon>Sphingomonadales</taxon>
        <taxon>Sphingomonadaceae</taxon>
        <taxon>Allosphingosinicella</taxon>
    </lineage>
</organism>
<dbReference type="AlphaFoldDB" id="A0A7T2GM32"/>
<dbReference type="KEGG" id="sflv:IC614_09260"/>
<evidence type="ECO:0000313" key="1">
    <source>
        <dbReference type="EMBL" id="QPQ56322.1"/>
    </source>
</evidence>
<keyword evidence="2" id="KW-1185">Reference proteome</keyword>
<protein>
    <recommendedName>
        <fullName evidence="3">Peptidase S1 domain-containing protein</fullName>
    </recommendedName>
</protein>
<dbReference type="SUPFAM" id="SSF50494">
    <property type="entry name" value="Trypsin-like serine proteases"/>
    <property type="match status" value="1"/>
</dbReference>
<name>A0A7T2GM32_9SPHN</name>
<dbReference type="Proteomes" id="UP000594873">
    <property type="component" value="Chromosome"/>
</dbReference>
<sequence>MNAFEALAQDARDYAARYGVSHAEALQRLRAQEDSVATTDRIREEYRGRFAGMALEHRPAFRIVVLLTGEEAVPDRLIKAAGTDVPVLFRTGAAATQEQVVASIRRDQAAIRAMLRNPPGLGHDPRTGALVVAVSGADADDYRAAGMQARLEALTGVPVRFMAVDRQEDLSVEGGARLVGVADGRRYTCTAGFAVTDGISHGIVTAAHCPDDISVIGTDGGATSLAFKGQWGWSYRDVQVHLSATPLKPLFYADSAKSVIRPVTSWRNRASMRAGDVVCHRGETTGYSCAEVEYTDFAPSGDLCGGPCAPTWVTVAGPVCKGGDSGAPVFNGTIAFGIVKGASYRKDGTCNFYYYMSTDFLPEGWRLLHE</sequence>
<dbReference type="Gene3D" id="2.40.10.10">
    <property type="entry name" value="Trypsin-like serine proteases"/>
    <property type="match status" value="2"/>
</dbReference>
<dbReference type="InterPro" id="IPR035070">
    <property type="entry name" value="Streptogrisin_prodomain"/>
</dbReference>
<evidence type="ECO:0008006" key="3">
    <source>
        <dbReference type="Google" id="ProtNLM"/>
    </source>
</evidence>
<proteinExistence type="predicted"/>
<dbReference type="InterPro" id="IPR043504">
    <property type="entry name" value="Peptidase_S1_PA_chymotrypsin"/>
</dbReference>